<dbReference type="Proteomes" id="UP000288805">
    <property type="component" value="Unassembled WGS sequence"/>
</dbReference>
<dbReference type="Gene3D" id="3.40.50.720">
    <property type="entry name" value="NAD(P)-binding Rossmann-like Domain"/>
    <property type="match status" value="1"/>
</dbReference>
<organism evidence="1 2">
    <name type="scientific">Vitis vinifera</name>
    <name type="common">Grape</name>
    <dbReference type="NCBI Taxonomy" id="29760"/>
    <lineage>
        <taxon>Eukaryota</taxon>
        <taxon>Viridiplantae</taxon>
        <taxon>Streptophyta</taxon>
        <taxon>Embryophyta</taxon>
        <taxon>Tracheophyta</taxon>
        <taxon>Spermatophyta</taxon>
        <taxon>Magnoliopsida</taxon>
        <taxon>eudicotyledons</taxon>
        <taxon>Gunneridae</taxon>
        <taxon>Pentapetalae</taxon>
        <taxon>rosids</taxon>
        <taxon>Vitales</taxon>
        <taxon>Vitaceae</taxon>
        <taxon>Viteae</taxon>
        <taxon>Vitis</taxon>
    </lineage>
</organism>
<dbReference type="AlphaFoldDB" id="A0A438G948"/>
<evidence type="ECO:0000313" key="1">
    <source>
        <dbReference type="EMBL" id="RVW68753.1"/>
    </source>
</evidence>
<reference evidence="1 2" key="1">
    <citation type="journal article" date="2018" name="PLoS Genet.">
        <title>Population sequencing reveals clonal diversity and ancestral inbreeding in the grapevine cultivar Chardonnay.</title>
        <authorList>
            <person name="Roach M.J."/>
            <person name="Johnson D.L."/>
            <person name="Bohlmann J."/>
            <person name="van Vuuren H.J."/>
            <person name="Jones S.J."/>
            <person name="Pretorius I.S."/>
            <person name="Schmidt S.A."/>
            <person name="Borneman A.R."/>
        </authorList>
    </citation>
    <scope>NUCLEOTIDE SEQUENCE [LARGE SCALE GENOMIC DNA]</scope>
    <source>
        <strain evidence="2">cv. Chardonnay</strain>
        <tissue evidence="1">Leaf</tissue>
    </source>
</reference>
<accession>A0A438G948</accession>
<proteinExistence type="predicted"/>
<gene>
    <name evidence="1" type="primary">VvCHDp001252_7</name>
    <name evidence="1" type="ORF">CK203_063007</name>
</gene>
<dbReference type="PANTHER" id="PTHR46368">
    <property type="match status" value="1"/>
</dbReference>
<dbReference type="EMBL" id="QGNW01000521">
    <property type="protein sequence ID" value="RVW68753.1"/>
    <property type="molecule type" value="Genomic_DNA"/>
</dbReference>
<comment type="caution">
    <text evidence="1">The sequence shown here is derived from an EMBL/GenBank/DDBJ whole genome shotgun (WGS) entry which is preliminary data.</text>
</comment>
<dbReference type="PANTHER" id="PTHR46368:SF19">
    <property type="entry name" value="GFO_IDH_MOCA-LIKE OXIDOREDUCTASE N-TERMINAL DOMAIN-CONTAINING PROTEIN"/>
    <property type="match status" value="1"/>
</dbReference>
<protein>
    <submittedName>
        <fullName evidence="1">Putative oxidoreductase</fullName>
    </submittedName>
</protein>
<name>A0A438G948_VITVI</name>
<evidence type="ECO:0000313" key="2">
    <source>
        <dbReference type="Proteomes" id="UP000288805"/>
    </source>
</evidence>
<sequence length="249" mass="27880">MKQTERRKNKREVLSVEDVAFSNSEILKPTSLCITSCHRQSPSLSELGADEFTLVVSKEIQGIVHEAAPDHRSVLSPILKIQIDTGKSDNHVDPHTATLRKHTIQFGGSTHRERERNELRHLEGKKAPEFLRRDPRHQGVPPSSYKDLRFGFDGTRSLIPLAYMFSDGSGFMSSMYPNNMAETLIHFGILGCTDIVCKVLRAITLALNARLYAVGSQSPEKATRFTIANRFPPSSKIYGNYEAVLDDPD</sequence>